<keyword evidence="7 12" id="KW-0378">Hydrolase</keyword>
<evidence type="ECO:0000256" key="8">
    <source>
        <dbReference type="ARBA" id="ARBA00022989"/>
    </source>
</evidence>
<evidence type="ECO:0000256" key="2">
    <source>
        <dbReference type="ARBA" id="ARBA00010621"/>
    </source>
</evidence>
<feature type="transmembrane region" description="Helical" evidence="12">
    <location>
        <begin position="240"/>
        <end position="259"/>
    </location>
</feature>
<keyword evidence="6 12" id="KW-0812">Transmembrane</keyword>
<dbReference type="HAMAP" id="MF_01006">
    <property type="entry name" value="Undec_diphosphatase"/>
    <property type="match status" value="1"/>
</dbReference>
<dbReference type="InterPro" id="IPR003824">
    <property type="entry name" value="UppP"/>
</dbReference>
<comment type="similarity">
    <text evidence="2 12">Belongs to the UppP family.</text>
</comment>
<evidence type="ECO:0000313" key="14">
    <source>
        <dbReference type="Proteomes" id="UP000037210"/>
    </source>
</evidence>
<evidence type="ECO:0000313" key="13">
    <source>
        <dbReference type="EMBL" id="KON31463.1"/>
    </source>
</evidence>
<evidence type="ECO:0000256" key="10">
    <source>
        <dbReference type="ARBA" id="ARBA00032707"/>
    </source>
</evidence>
<keyword evidence="8 12" id="KW-1133">Transmembrane helix</keyword>
<evidence type="ECO:0000256" key="12">
    <source>
        <dbReference type="HAMAP-Rule" id="MF_01006"/>
    </source>
</evidence>
<sequence length="260" mass="27315">MSPLVAALIVGLLQGIIEWLPISSQGNLILIMVLFLGLDAADALVFSVFIHMGTGLAALTYFRGDIKRALQVGLGSGRRLFRFLAVATLVTGAVGLPLFLSVRVASVYGEALLALTGAALISMGVVERRARRWGRRTAETLSLGDGVLLGLVQGLSAIPGVSRSGVTASALLLKGFSGEEALRISFLMSIPAVFAAALGLTLIEGPPPLEPSFMVALATSYLSAFLSVDLLLRLTRRVRFWALCIALGAAALLPLIPHLL</sequence>
<comment type="caution">
    <text evidence="13">The sequence shown here is derived from an EMBL/GenBank/DDBJ whole genome shotgun (WGS) entry which is preliminary data.</text>
</comment>
<evidence type="ECO:0000256" key="1">
    <source>
        <dbReference type="ARBA" id="ARBA00004651"/>
    </source>
</evidence>
<protein>
    <recommendedName>
        <fullName evidence="4 12">Undecaprenyl-diphosphatase</fullName>
        <ecNumber evidence="3 12">3.6.1.27</ecNumber>
    </recommendedName>
    <alternativeName>
        <fullName evidence="10 12">Undecaprenyl pyrophosphate phosphatase</fullName>
    </alternativeName>
</protein>
<feature type="transmembrane region" description="Helical" evidence="12">
    <location>
        <begin position="209"/>
        <end position="228"/>
    </location>
</feature>
<feature type="transmembrane region" description="Helical" evidence="12">
    <location>
        <begin position="184"/>
        <end position="203"/>
    </location>
</feature>
<dbReference type="PANTHER" id="PTHR30622">
    <property type="entry name" value="UNDECAPRENYL-DIPHOSPHATASE"/>
    <property type="match status" value="1"/>
</dbReference>
<evidence type="ECO:0000256" key="5">
    <source>
        <dbReference type="ARBA" id="ARBA00022475"/>
    </source>
</evidence>
<dbReference type="EC" id="3.6.1.27" evidence="3 12"/>
<feature type="transmembrane region" description="Helical" evidence="12">
    <location>
        <begin position="80"/>
        <end position="100"/>
    </location>
</feature>
<name>A0A0M0BSB8_9ARCH</name>
<feature type="transmembrane region" description="Helical" evidence="12">
    <location>
        <begin position="28"/>
        <end position="59"/>
    </location>
</feature>
<dbReference type="GO" id="GO:0050380">
    <property type="term" value="F:undecaprenyl-diphosphatase activity"/>
    <property type="evidence" value="ECO:0007669"/>
    <property type="project" value="UniProtKB-UniRule"/>
</dbReference>
<dbReference type="AlphaFoldDB" id="A0A0M0BSB8"/>
<accession>A0A0M0BSB8</accession>
<keyword evidence="9 12" id="KW-0472">Membrane</keyword>
<evidence type="ECO:0000256" key="9">
    <source>
        <dbReference type="ARBA" id="ARBA00023136"/>
    </source>
</evidence>
<evidence type="ECO:0000256" key="6">
    <source>
        <dbReference type="ARBA" id="ARBA00022692"/>
    </source>
</evidence>
<dbReference type="PATRIC" id="fig|1685127.3.peg.44"/>
<dbReference type="GO" id="GO:0005886">
    <property type="term" value="C:plasma membrane"/>
    <property type="evidence" value="ECO:0007669"/>
    <property type="project" value="UniProtKB-SubCell"/>
</dbReference>
<comment type="catalytic activity">
    <reaction evidence="11 12">
        <text>di-trans,octa-cis-undecaprenyl diphosphate + H2O = di-trans,octa-cis-undecaprenyl phosphate + phosphate + H(+)</text>
        <dbReference type="Rhea" id="RHEA:28094"/>
        <dbReference type="ChEBI" id="CHEBI:15377"/>
        <dbReference type="ChEBI" id="CHEBI:15378"/>
        <dbReference type="ChEBI" id="CHEBI:43474"/>
        <dbReference type="ChEBI" id="CHEBI:58405"/>
        <dbReference type="ChEBI" id="CHEBI:60392"/>
        <dbReference type="EC" id="3.6.1.27"/>
    </reaction>
</comment>
<dbReference type="EMBL" id="LFWZ01000004">
    <property type="protein sequence ID" value="KON31463.1"/>
    <property type="molecule type" value="Genomic_DNA"/>
</dbReference>
<comment type="function">
    <text evidence="12">Catalyzes the dephosphorylation of undecaprenyl diphosphate (UPP).</text>
</comment>
<proteinExistence type="inferred from homology"/>
<keyword evidence="5 12" id="KW-1003">Cell membrane</keyword>
<dbReference type="PANTHER" id="PTHR30622:SF2">
    <property type="entry name" value="UNDECAPRENYL-DIPHOSPHATASE"/>
    <property type="match status" value="1"/>
</dbReference>
<comment type="subcellular location">
    <subcellularLocation>
        <location evidence="1 12">Cell membrane</location>
        <topology evidence="1 12">Multi-pass membrane protein</topology>
    </subcellularLocation>
</comment>
<evidence type="ECO:0000256" key="11">
    <source>
        <dbReference type="ARBA" id="ARBA00047594"/>
    </source>
</evidence>
<gene>
    <name evidence="12" type="primary">uppP</name>
    <name evidence="13" type="ORF">AC482_00630</name>
</gene>
<feature type="transmembrane region" description="Helical" evidence="12">
    <location>
        <begin position="106"/>
        <end position="126"/>
    </location>
</feature>
<evidence type="ECO:0000256" key="3">
    <source>
        <dbReference type="ARBA" id="ARBA00012374"/>
    </source>
</evidence>
<dbReference type="Proteomes" id="UP000037210">
    <property type="component" value="Unassembled WGS sequence"/>
</dbReference>
<evidence type="ECO:0000256" key="4">
    <source>
        <dbReference type="ARBA" id="ARBA00021581"/>
    </source>
</evidence>
<organism evidence="13 14">
    <name type="scientific">miscellaneous Crenarchaeota group-15 archaeon DG-45</name>
    <dbReference type="NCBI Taxonomy" id="1685127"/>
    <lineage>
        <taxon>Archaea</taxon>
        <taxon>Candidatus Bathyarchaeota</taxon>
        <taxon>MCG-15</taxon>
    </lineage>
</organism>
<dbReference type="Pfam" id="PF02673">
    <property type="entry name" value="BacA"/>
    <property type="match status" value="1"/>
</dbReference>
<reference evidence="13 14" key="1">
    <citation type="submission" date="2015-06" db="EMBL/GenBank/DDBJ databases">
        <title>New insights into the roles of widespread benthic archaea in carbon and nitrogen cycling.</title>
        <authorList>
            <person name="Lazar C.S."/>
            <person name="Baker B.J."/>
            <person name="Seitz K.W."/>
            <person name="Hyde A.S."/>
            <person name="Dick G.J."/>
            <person name="Hinrichs K.-U."/>
            <person name="Teske A.P."/>
        </authorList>
    </citation>
    <scope>NUCLEOTIDE SEQUENCE [LARGE SCALE GENOMIC DNA]</scope>
    <source>
        <strain evidence="13">DG-45</strain>
    </source>
</reference>
<evidence type="ECO:0000256" key="7">
    <source>
        <dbReference type="ARBA" id="ARBA00022801"/>
    </source>
</evidence>